<reference evidence="1" key="1">
    <citation type="journal article" date="2014" name="Front. Microbiol.">
        <title>High frequency of phylogenetically diverse reductive dehalogenase-homologous genes in deep subseafloor sedimentary metagenomes.</title>
        <authorList>
            <person name="Kawai M."/>
            <person name="Futagami T."/>
            <person name="Toyoda A."/>
            <person name="Takaki Y."/>
            <person name="Nishi S."/>
            <person name="Hori S."/>
            <person name="Arai W."/>
            <person name="Tsubouchi T."/>
            <person name="Morono Y."/>
            <person name="Uchiyama I."/>
            <person name="Ito T."/>
            <person name="Fujiyama A."/>
            <person name="Inagaki F."/>
            <person name="Takami H."/>
        </authorList>
    </citation>
    <scope>NUCLEOTIDE SEQUENCE</scope>
    <source>
        <strain evidence="1">Expedition CK06-06</strain>
    </source>
</reference>
<proteinExistence type="predicted"/>
<dbReference type="EMBL" id="BARV01010519">
    <property type="protein sequence ID" value="GAI13326.1"/>
    <property type="molecule type" value="Genomic_DNA"/>
</dbReference>
<dbReference type="AlphaFoldDB" id="X1M5G4"/>
<name>X1M5G4_9ZZZZ</name>
<protein>
    <submittedName>
        <fullName evidence="1">Uncharacterized protein</fullName>
    </submittedName>
</protein>
<gene>
    <name evidence="1" type="ORF">S06H3_20335</name>
</gene>
<feature type="non-terminal residue" evidence="1">
    <location>
        <position position="105"/>
    </location>
</feature>
<sequence length="105" mass="11943">MAEQFLNDPDVGASSQSACEGVPQHVWSYLAADGFCGGCHEDFFKVADGKMFVEILNVKGIAIERRFIGHPNNLLHFRTVLENIYTHRDYPFRFRLCDIGRNHNA</sequence>
<comment type="caution">
    <text evidence="1">The sequence shown here is derived from an EMBL/GenBank/DDBJ whole genome shotgun (WGS) entry which is preliminary data.</text>
</comment>
<accession>X1M5G4</accession>
<evidence type="ECO:0000313" key="1">
    <source>
        <dbReference type="EMBL" id="GAI13326.1"/>
    </source>
</evidence>
<organism evidence="1">
    <name type="scientific">marine sediment metagenome</name>
    <dbReference type="NCBI Taxonomy" id="412755"/>
    <lineage>
        <taxon>unclassified sequences</taxon>
        <taxon>metagenomes</taxon>
        <taxon>ecological metagenomes</taxon>
    </lineage>
</organism>